<evidence type="ECO:0000313" key="1">
    <source>
        <dbReference type="EMBL" id="GAT70190.1"/>
    </source>
</evidence>
<dbReference type="PANTHER" id="PTHR38479">
    <property type="entry name" value="LMO0824 PROTEIN"/>
    <property type="match status" value="1"/>
</dbReference>
<sequence>MIISRRVLNRTLLDRQFLLGRTSRAPLGVLRHLVAVQGQEPNWPYVGLWTRVDGFRHEQLEALIHDRAVVRSTAIRRTVHLVCAHDFAWLRPAVEPVIGAALRHSYYAQEIEGVDLDELARAGREVLGGRTLTRGELGRSLGERFPGRHARRLADAVELLEPLVHGPSAGAWGAWRNRSSIEVTRAEEWTGVPMAPERRLETMVVRYLAAFGPASVMDVQAWSGVTRLREVVEGLRPRLRVHRAEDGRELFDVPEATLADADLPAPVRFLPAFDNVLLGHRDRTRVIGEEDRRRIAPAASGGVPTFLVDGFVEGTWVLEDGAVLVSPFRPLADPGAVLAEAERLLPFIGARTARIV</sequence>
<proteinExistence type="predicted"/>
<protein>
    <recommendedName>
        <fullName evidence="3">Winged helix DNA-binding domain-containing protein</fullName>
    </recommendedName>
</protein>
<dbReference type="STRING" id="161355.PS9374_05870"/>
<evidence type="ECO:0000313" key="2">
    <source>
        <dbReference type="Proteomes" id="UP000077701"/>
    </source>
</evidence>
<dbReference type="AlphaFoldDB" id="A0A171DMI8"/>
<reference evidence="1 2" key="1">
    <citation type="journal article" date="2016" name="Genome Announc.">
        <title>Draft Genome Sequence of Planomonospora sphaerica JCM9374, a Rare Actinomycete.</title>
        <authorList>
            <person name="Dohra H."/>
            <person name="Suzuki T."/>
            <person name="Inoue Y."/>
            <person name="Kodani S."/>
        </authorList>
    </citation>
    <scope>NUCLEOTIDE SEQUENCE [LARGE SCALE GENOMIC DNA]</scope>
    <source>
        <strain evidence="1 2">JCM 9374</strain>
    </source>
</reference>
<dbReference type="Proteomes" id="UP000077701">
    <property type="component" value="Unassembled WGS sequence"/>
</dbReference>
<organism evidence="1 2">
    <name type="scientific">Planomonospora sphaerica</name>
    <dbReference type="NCBI Taxonomy" id="161355"/>
    <lineage>
        <taxon>Bacteria</taxon>
        <taxon>Bacillati</taxon>
        <taxon>Actinomycetota</taxon>
        <taxon>Actinomycetes</taxon>
        <taxon>Streptosporangiales</taxon>
        <taxon>Streptosporangiaceae</taxon>
        <taxon>Planomonospora</taxon>
    </lineage>
</organism>
<dbReference type="InterPro" id="IPR009351">
    <property type="entry name" value="AlkZ-like"/>
</dbReference>
<evidence type="ECO:0008006" key="3">
    <source>
        <dbReference type="Google" id="ProtNLM"/>
    </source>
</evidence>
<keyword evidence="2" id="KW-1185">Reference proteome</keyword>
<dbReference type="EMBL" id="BDCX01000016">
    <property type="protein sequence ID" value="GAT70190.1"/>
    <property type="molecule type" value="Genomic_DNA"/>
</dbReference>
<reference evidence="2" key="2">
    <citation type="submission" date="2016-04" db="EMBL/GenBank/DDBJ databases">
        <title>Planomonospora sphaerica JCM9374 whole genome shotgun sequence.</title>
        <authorList>
            <person name="Suzuki T."/>
            <person name="Dohra H."/>
            <person name="Kodani S."/>
        </authorList>
    </citation>
    <scope>NUCLEOTIDE SEQUENCE [LARGE SCALE GENOMIC DNA]</scope>
    <source>
        <strain evidence="2">JCM 9374</strain>
    </source>
</reference>
<dbReference type="RefSeq" id="WP_068902212.1">
    <property type="nucleotide sequence ID" value="NZ_BDCX01000016.1"/>
</dbReference>
<dbReference type="PANTHER" id="PTHR38479:SF2">
    <property type="entry name" value="WINGED HELIX DNA-BINDING DOMAIN-CONTAINING PROTEIN"/>
    <property type="match status" value="1"/>
</dbReference>
<comment type="caution">
    <text evidence="1">The sequence shown here is derived from an EMBL/GenBank/DDBJ whole genome shotgun (WGS) entry which is preliminary data.</text>
</comment>
<name>A0A171DMI8_9ACTN</name>
<accession>A0A171DMI8</accession>
<gene>
    <name evidence="1" type="ORF">PS9374_05870</name>
</gene>
<dbReference type="Pfam" id="PF06224">
    <property type="entry name" value="AlkZ-like"/>
    <property type="match status" value="1"/>
</dbReference>